<dbReference type="EMBL" id="CP001941">
    <property type="protein sequence ID" value="ADD08255.1"/>
    <property type="molecule type" value="Genomic_DNA"/>
</dbReference>
<dbReference type="HOGENOM" id="CLU_023669_2_2_2"/>
<reference evidence="4" key="1">
    <citation type="submission" date="2010-02" db="EMBL/GenBank/DDBJ databases">
        <title>Complete sequence of Aciduliprofundum boonei T469.</title>
        <authorList>
            <consortium name="US DOE Joint Genome Institute"/>
            <person name="Lucas S."/>
            <person name="Copeland A."/>
            <person name="Lapidus A."/>
            <person name="Cheng J.-F."/>
            <person name="Bruce D."/>
            <person name="Goodwin L."/>
            <person name="Pitluck S."/>
            <person name="Saunders E."/>
            <person name="Detter J.C."/>
            <person name="Han C."/>
            <person name="Tapia R."/>
            <person name="Land M."/>
            <person name="Hauser L."/>
            <person name="Kyrpides N."/>
            <person name="Mikhailova N."/>
            <person name="Flores G."/>
            <person name="Reysenbach A.-L."/>
            <person name="Woyke T."/>
        </authorList>
    </citation>
    <scope>NUCLEOTIDE SEQUENCE</scope>
    <source>
        <strain evidence="4">T469</strain>
    </source>
</reference>
<dbReference type="PANTHER" id="PTHR43637">
    <property type="entry name" value="UPF0273 PROTEIN TM_0370"/>
    <property type="match status" value="1"/>
</dbReference>
<dbReference type="Pfam" id="PF06745">
    <property type="entry name" value="ATPase"/>
    <property type="match status" value="1"/>
</dbReference>
<dbReference type="InterPro" id="IPR014774">
    <property type="entry name" value="KaiC-like_dom"/>
</dbReference>
<dbReference type="SUPFAM" id="SSF52540">
    <property type="entry name" value="P-loop containing nucleoside triphosphate hydrolases"/>
    <property type="match status" value="1"/>
</dbReference>
<dbReference type="Proteomes" id="UP000001400">
    <property type="component" value="Chromosome"/>
</dbReference>
<dbReference type="PROSITE" id="PS51146">
    <property type="entry name" value="KAIC"/>
    <property type="match status" value="1"/>
</dbReference>
<keyword evidence="5" id="KW-1185">Reference proteome</keyword>
<evidence type="ECO:0000313" key="4">
    <source>
        <dbReference type="EMBL" id="ADD08255.1"/>
    </source>
</evidence>
<dbReference type="KEGG" id="abi:Aboo_0444"/>
<keyword evidence="2" id="KW-0067">ATP-binding</keyword>
<evidence type="ECO:0000256" key="2">
    <source>
        <dbReference type="ARBA" id="ARBA00022840"/>
    </source>
</evidence>
<accession>D3TCH0</accession>
<protein>
    <submittedName>
        <fullName evidence="4">KaiA binding protein</fullName>
    </submittedName>
</protein>
<dbReference type="InterPro" id="IPR027417">
    <property type="entry name" value="P-loop_NTPase"/>
</dbReference>
<evidence type="ECO:0000259" key="3">
    <source>
        <dbReference type="PROSITE" id="PS51146"/>
    </source>
</evidence>
<feature type="domain" description="KaiC" evidence="3">
    <location>
        <begin position="4"/>
        <end position="224"/>
    </location>
</feature>
<dbReference type="GeneID" id="8827387"/>
<dbReference type="GO" id="GO:0005524">
    <property type="term" value="F:ATP binding"/>
    <property type="evidence" value="ECO:0007669"/>
    <property type="project" value="UniProtKB-KW"/>
</dbReference>
<sequence>MPISRIPSGIKGLDSLVEGGFPAPSVILISGTAGSGKTTFAFQFLMEGAKKGEKGLYISTLSERTEWMLRFMSNYEFFDPKYLEDGTIIYEDIGKDLGTLDNMKLIIRINEILAEHVPQRIVIDPINVVNNFVDNYRQFLFELVTLLKNWSAVSILTGEIKEGEKYPEDVGYTADGIISLLMKTEDNVIKRYIQILKMRGTAHSMALHPLDITSNGIEVLKARF</sequence>
<dbReference type="Gene3D" id="3.40.50.300">
    <property type="entry name" value="P-loop containing nucleotide triphosphate hydrolases"/>
    <property type="match status" value="1"/>
</dbReference>
<dbReference type="OrthoDB" id="27015at2157"/>
<dbReference type="PANTHER" id="PTHR43637:SF1">
    <property type="entry name" value="UPF0273 PROTEIN TM_0370"/>
    <property type="match status" value="1"/>
</dbReference>
<dbReference type="AlphaFoldDB" id="D3TCH0"/>
<evidence type="ECO:0000256" key="1">
    <source>
        <dbReference type="ARBA" id="ARBA00022741"/>
    </source>
</evidence>
<gene>
    <name evidence="4" type="ordered locus">Aboo_0444</name>
</gene>
<dbReference type="InterPro" id="IPR010624">
    <property type="entry name" value="KaiC_dom"/>
</dbReference>
<keyword evidence="1" id="KW-0547">Nucleotide-binding</keyword>
<organism evidence="4 5">
    <name type="scientific">Aciduliprofundum boonei (strain DSM 19572 / T469)</name>
    <dbReference type="NCBI Taxonomy" id="439481"/>
    <lineage>
        <taxon>Archaea</taxon>
        <taxon>Methanobacteriati</taxon>
        <taxon>Thermoplasmatota</taxon>
        <taxon>DHVE2 group</taxon>
        <taxon>Candidatus Aciduliprofundum</taxon>
    </lineage>
</organism>
<evidence type="ECO:0000313" key="5">
    <source>
        <dbReference type="Proteomes" id="UP000001400"/>
    </source>
</evidence>
<proteinExistence type="predicted"/>
<name>D3TCH0_ACIB4</name>
<dbReference type="RefSeq" id="WP_012997138.1">
    <property type="nucleotide sequence ID" value="NC_013926.1"/>
</dbReference>